<dbReference type="Gene3D" id="2.60.120.920">
    <property type="match status" value="1"/>
</dbReference>
<gene>
    <name evidence="1" type="ORF">Syun_009142</name>
</gene>
<dbReference type="InterPro" id="IPR043136">
    <property type="entry name" value="B30.2/SPRY_sf"/>
</dbReference>
<name>A0AAP0PN82_9MAGN</name>
<organism evidence="1 2">
    <name type="scientific">Stephania yunnanensis</name>
    <dbReference type="NCBI Taxonomy" id="152371"/>
    <lineage>
        <taxon>Eukaryota</taxon>
        <taxon>Viridiplantae</taxon>
        <taxon>Streptophyta</taxon>
        <taxon>Embryophyta</taxon>
        <taxon>Tracheophyta</taxon>
        <taxon>Spermatophyta</taxon>
        <taxon>Magnoliopsida</taxon>
        <taxon>Ranunculales</taxon>
        <taxon>Menispermaceae</taxon>
        <taxon>Menispermoideae</taxon>
        <taxon>Cissampelideae</taxon>
        <taxon>Stephania</taxon>
    </lineage>
</organism>
<evidence type="ECO:0000313" key="1">
    <source>
        <dbReference type="EMBL" id="KAK9150833.1"/>
    </source>
</evidence>
<evidence type="ECO:0000313" key="2">
    <source>
        <dbReference type="Proteomes" id="UP001420932"/>
    </source>
</evidence>
<dbReference type="EMBL" id="JBBNAF010000004">
    <property type="protein sequence ID" value="KAK9150833.1"/>
    <property type="molecule type" value="Genomic_DNA"/>
</dbReference>
<reference evidence="1 2" key="1">
    <citation type="submission" date="2024-01" db="EMBL/GenBank/DDBJ databases">
        <title>Genome assemblies of Stephania.</title>
        <authorList>
            <person name="Yang L."/>
        </authorList>
    </citation>
    <scope>NUCLEOTIDE SEQUENCE [LARGE SCALE GENOMIC DNA]</scope>
    <source>
        <strain evidence="1">YNDBR</strain>
        <tissue evidence="1">Leaf</tissue>
    </source>
</reference>
<protein>
    <submittedName>
        <fullName evidence="1">Uncharacterized protein</fullName>
    </submittedName>
</protein>
<accession>A0AAP0PN82</accession>
<keyword evidence="2" id="KW-1185">Reference proteome</keyword>
<sequence>MGVYIHLNSKLPVTSPFVNLESTPLASSVGFFKNGKWLGIAKELDARNHGLVDAQVKEMQCASALFPHVLLKNVVVKV</sequence>
<dbReference type="Proteomes" id="UP001420932">
    <property type="component" value="Unassembled WGS sequence"/>
</dbReference>
<comment type="caution">
    <text evidence="1">The sequence shown here is derived from an EMBL/GenBank/DDBJ whole genome shotgun (WGS) entry which is preliminary data.</text>
</comment>
<proteinExistence type="predicted"/>
<dbReference type="AlphaFoldDB" id="A0AAP0PN82"/>